<keyword evidence="1" id="KW-1133">Transmembrane helix</keyword>
<evidence type="ECO:0000313" key="5">
    <source>
        <dbReference type="Proteomes" id="UP000324327"/>
    </source>
</evidence>
<reference evidence="3 5" key="2">
    <citation type="submission" date="2019-08" db="EMBL/GenBank/DDBJ databases">
        <authorList>
            <person name="Duncan S."/>
            <person name="Walker A."/>
        </authorList>
    </citation>
    <scope>NUCLEOTIDE SEQUENCE [LARGE SCALE GENOMIC DNA]</scope>
    <source>
        <strain evidence="3 5">T3WBe13</strain>
    </source>
</reference>
<protein>
    <submittedName>
        <fullName evidence="2">Uncharacterized protein</fullName>
    </submittedName>
</protein>
<reference evidence="2 4" key="1">
    <citation type="submission" date="2018-08" db="EMBL/GenBank/DDBJ databases">
        <title>A genome reference for cultivated species of the human gut microbiota.</title>
        <authorList>
            <person name="Zou Y."/>
            <person name="Xue W."/>
            <person name="Luo G."/>
        </authorList>
    </citation>
    <scope>NUCLEOTIDE SEQUENCE [LARGE SCALE GENOMIC DNA]</scope>
    <source>
        <strain evidence="2 4">OM05-6AA</strain>
    </source>
</reference>
<dbReference type="AlphaFoldDB" id="A0A3E5AP07"/>
<keyword evidence="1" id="KW-0472">Membrane</keyword>
<gene>
    <name evidence="2" type="ORF">DXB72_07360</name>
    <name evidence="3" type="ORF">FYL31_11740</name>
</gene>
<evidence type="ECO:0000256" key="1">
    <source>
        <dbReference type="SAM" id="Phobius"/>
    </source>
</evidence>
<organism evidence="2 4">
    <name type="scientific">Agathobacter rectalis</name>
    <dbReference type="NCBI Taxonomy" id="39491"/>
    <lineage>
        <taxon>Bacteria</taxon>
        <taxon>Bacillati</taxon>
        <taxon>Bacillota</taxon>
        <taxon>Clostridia</taxon>
        <taxon>Lachnospirales</taxon>
        <taxon>Lachnospiraceae</taxon>
        <taxon>Agathobacter</taxon>
    </lineage>
</organism>
<dbReference type="RefSeq" id="WP_117690906.1">
    <property type="nucleotide sequence ID" value="NZ_QSUE01000017.1"/>
</dbReference>
<evidence type="ECO:0000313" key="2">
    <source>
        <dbReference type="EMBL" id="RGN23806.1"/>
    </source>
</evidence>
<comment type="caution">
    <text evidence="2">The sequence shown here is derived from an EMBL/GenBank/DDBJ whole genome shotgun (WGS) entry which is preliminary data.</text>
</comment>
<evidence type="ECO:0000313" key="4">
    <source>
        <dbReference type="Proteomes" id="UP000260970"/>
    </source>
</evidence>
<accession>A0A3E5AP07</accession>
<reference evidence="3 5" key="3">
    <citation type="submission" date="2019-09" db="EMBL/GenBank/DDBJ databases">
        <title>Strain-level analysis of Eubacterium rectale using genomes from metagenomes.</title>
        <authorList>
            <person name="Karcher N."/>
            <person name="Segata N."/>
        </authorList>
    </citation>
    <scope>NUCLEOTIDE SEQUENCE [LARGE SCALE GENOMIC DNA]</scope>
    <source>
        <strain evidence="3 5">T3WBe13</strain>
    </source>
</reference>
<sequence length="138" mass="14298">MDMSYDGTLVLPSSYAVMDEEEMSYVEGGWIGAPNWLVGGVINLAIDCIVVGGCRTAAKYFTGQFKKYGAKKAGLCFSKTLKKKLIAKGIASGVAAGICGIAATGITVLSWALDPGGSLAAYIDKRDSTGANGWCTIG</sequence>
<name>A0A3E5AP07_9FIRM</name>
<dbReference type="Proteomes" id="UP000260970">
    <property type="component" value="Unassembled WGS sequence"/>
</dbReference>
<keyword evidence="1" id="KW-0812">Transmembrane</keyword>
<proteinExistence type="predicted"/>
<dbReference type="EMBL" id="VSTF01000015">
    <property type="protein sequence ID" value="TYL57767.1"/>
    <property type="molecule type" value="Genomic_DNA"/>
</dbReference>
<dbReference type="Proteomes" id="UP000324327">
    <property type="component" value="Unassembled WGS sequence"/>
</dbReference>
<feature type="transmembrane region" description="Helical" evidence="1">
    <location>
        <begin position="89"/>
        <end position="113"/>
    </location>
</feature>
<dbReference type="EMBL" id="QSUG01000005">
    <property type="protein sequence ID" value="RGN23806.1"/>
    <property type="molecule type" value="Genomic_DNA"/>
</dbReference>
<evidence type="ECO:0000313" key="3">
    <source>
        <dbReference type="EMBL" id="TYL57767.1"/>
    </source>
</evidence>